<dbReference type="Gene3D" id="3.40.50.150">
    <property type="entry name" value="Vaccinia Virus protein VP39"/>
    <property type="match status" value="1"/>
</dbReference>
<evidence type="ECO:0000313" key="2">
    <source>
        <dbReference type="EMBL" id="MBB6131300.1"/>
    </source>
</evidence>
<organism evidence="2 3">
    <name type="scientific">Mucilaginibacter lappiensis</name>
    <dbReference type="NCBI Taxonomy" id="354630"/>
    <lineage>
        <taxon>Bacteria</taxon>
        <taxon>Pseudomonadati</taxon>
        <taxon>Bacteroidota</taxon>
        <taxon>Sphingobacteriia</taxon>
        <taxon>Sphingobacteriales</taxon>
        <taxon>Sphingobacteriaceae</taxon>
        <taxon>Mucilaginibacter</taxon>
    </lineage>
</organism>
<reference evidence="2 3" key="1">
    <citation type="submission" date="2020-08" db="EMBL/GenBank/DDBJ databases">
        <title>Genomic Encyclopedia of Type Strains, Phase IV (KMG-V): Genome sequencing to study the core and pangenomes of soil and plant-associated prokaryotes.</title>
        <authorList>
            <person name="Whitman W."/>
        </authorList>
    </citation>
    <scope>NUCLEOTIDE SEQUENCE [LARGE SCALE GENOMIC DNA]</scope>
    <source>
        <strain evidence="2 3">MP601</strain>
    </source>
</reference>
<evidence type="ECO:0000259" key="1">
    <source>
        <dbReference type="Pfam" id="PF08123"/>
    </source>
</evidence>
<dbReference type="Pfam" id="PF08123">
    <property type="entry name" value="DOT1"/>
    <property type="match status" value="1"/>
</dbReference>
<keyword evidence="2" id="KW-0808">Transferase</keyword>
<protein>
    <submittedName>
        <fullName evidence="2">Precorrin-6B methylase 2</fullName>
    </submittedName>
</protein>
<dbReference type="GO" id="GO:0032259">
    <property type="term" value="P:methylation"/>
    <property type="evidence" value="ECO:0007669"/>
    <property type="project" value="UniProtKB-KW"/>
</dbReference>
<proteinExistence type="predicted"/>
<accession>A0A841JJY8</accession>
<comment type="caution">
    <text evidence="2">The sequence shown here is derived from an EMBL/GenBank/DDBJ whole genome shotgun (WGS) entry which is preliminary data.</text>
</comment>
<feature type="domain" description="DOT1" evidence="1">
    <location>
        <begin position="147"/>
        <end position="209"/>
    </location>
</feature>
<dbReference type="SUPFAM" id="SSF53335">
    <property type="entry name" value="S-adenosyl-L-methionine-dependent methyltransferases"/>
    <property type="match status" value="1"/>
</dbReference>
<dbReference type="InterPro" id="IPR025789">
    <property type="entry name" value="DOT1_dom"/>
</dbReference>
<evidence type="ECO:0000313" key="3">
    <source>
        <dbReference type="Proteomes" id="UP000548326"/>
    </source>
</evidence>
<dbReference type="GO" id="GO:0031151">
    <property type="term" value="F:histone H3K79 methyltransferase activity"/>
    <property type="evidence" value="ECO:0007669"/>
    <property type="project" value="InterPro"/>
</dbReference>
<dbReference type="Proteomes" id="UP000548326">
    <property type="component" value="Unassembled WGS sequence"/>
</dbReference>
<dbReference type="InterPro" id="IPR029063">
    <property type="entry name" value="SAM-dependent_MTases_sf"/>
</dbReference>
<gene>
    <name evidence="2" type="ORF">HDF22_005451</name>
</gene>
<dbReference type="EMBL" id="JACHCA010000022">
    <property type="protein sequence ID" value="MBB6131300.1"/>
    <property type="molecule type" value="Genomic_DNA"/>
</dbReference>
<keyword evidence="2" id="KW-0489">Methyltransferase</keyword>
<dbReference type="AlphaFoldDB" id="A0A841JJY8"/>
<name>A0A841JJY8_9SPHI</name>
<dbReference type="RefSeq" id="WP_183589828.1">
    <property type="nucleotide sequence ID" value="NZ_JACHCA010000022.1"/>
</dbReference>
<sequence length="297" mass="33810">MVLAEIQADIQALEQDEALYKETNFNSRANAIDFIDFHIIDRIDGLLQTLEQRKELEALKLEAEKVKYELEKIDSNLFKQLREKIRMGMYTGSSFKKMIGEYFEHNDNSADNIGYDNLDVFMNSLLSDQAVPEPTMEREQEMVFYQKTPARIILEIAELANLGPDDVFFDLGSGLGQVPILVNLINGTATKGVEYEPAYCNYSNTCVAQLNLPKVEFINIDARQADYSRGTVFFLYTPFGGEILQTVLEILQKESLKRTIQVFTYGPCSETVALQNWLDCVYGEVNDSYQLCAFTSL</sequence>